<dbReference type="PANTHER" id="PTHR42917">
    <property type="entry name" value="2,4-DIENOYL-COA REDUCTASE"/>
    <property type="match status" value="1"/>
</dbReference>
<dbReference type="GeneID" id="25916910"/>
<dbReference type="RefSeq" id="XP_014144961.1">
    <property type="nucleotide sequence ID" value="XM_014289486.1"/>
</dbReference>
<evidence type="ECO:0000256" key="2">
    <source>
        <dbReference type="ARBA" id="ARBA00022630"/>
    </source>
</evidence>
<protein>
    <submittedName>
        <fullName evidence="5">Uncharacterized protein</fullName>
    </submittedName>
</protein>
<feature type="non-terminal residue" evidence="5">
    <location>
        <position position="67"/>
    </location>
</feature>
<accession>A0A0L0F384</accession>
<reference evidence="5 6" key="1">
    <citation type="submission" date="2011-02" db="EMBL/GenBank/DDBJ databases">
        <title>The Genome Sequence of Sphaeroforma arctica JP610.</title>
        <authorList>
            <consortium name="The Broad Institute Genome Sequencing Platform"/>
            <person name="Russ C."/>
            <person name="Cuomo C."/>
            <person name="Young S.K."/>
            <person name="Zeng Q."/>
            <person name="Gargeya S."/>
            <person name="Alvarado L."/>
            <person name="Berlin A."/>
            <person name="Chapman S.B."/>
            <person name="Chen Z."/>
            <person name="Freedman E."/>
            <person name="Gellesch M."/>
            <person name="Goldberg J."/>
            <person name="Griggs A."/>
            <person name="Gujja S."/>
            <person name="Heilman E."/>
            <person name="Heiman D."/>
            <person name="Howarth C."/>
            <person name="Mehta T."/>
            <person name="Neiman D."/>
            <person name="Pearson M."/>
            <person name="Roberts A."/>
            <person name="Saif S."/>
            <person name="Shea T."/>
            <person name="Shenoy N."/>
            <person name="Sisk P."/>
            <person name="Stolte C."/>
            <person name="Sykes S."/>
            <person name="White J."/>
            <person name="Yandava C."/>
            <person name="Burger G."/>
            <person name="Gray M.W."/>
            <person name="Holland P.W.H."/>
            <person name="King N."/>
            <person name="Lang F.B.F."/>
            <person name="Roger A.J."/>
            <person name="Ruiz-Trillo I."/>
            <person name="Haas B."/>
            <person name="Nusbaum C."/>
            <person name="Birren B."/>
        </authorList>
    </citation>
    <scope>NUCLEOTIDE SEQUENCE [LARGE SCALE GENOMIC DNA]</scope>
    <source>
        <strain evidence="5 6">JP610</strain>
    </source>
</reference>
<dbReference type="Proteomes" id="UP000054560">
    <property type="component" value="Unassembled WGS sequence"/>
</dbReference>
<dbReference type="PANTHER" id="PTHR42917:SF2">
    <property type="entry name" value="2,4-DIENOYL-COA REDUCTASE [(2E)-ENOYL-COA-PRODUCING]"/>
    <property type="match status" value="1"/>
</dbReference>
<evidence type="ECO:0000313" key="6">
    <source>
        <dbReference type="Proteomes" id="UP000054560"/>
    </source>
</evidence>
<gene>
    <name evidence="5" type="ORF">SARC_16406</name>
</gene>
<evidence type="ECO:0000313" key="5">
    <source>
        <dbReference type="EMBL" id="KNC71059.1"/>
    </source>
</evidence>
<dbReference type="GO" id="GO:0016491">
    <property type="term" value="F:oxidoreductase activity"/>
    <property type="evidence" value="ECO:0007669"/>
    <property type="project" value="UniProtKB-KW"/>
</dbReference>
<comment type="cofactor">
    <cofactor evidence="1">
        <name>FMN</name>
        <dbReference type="ChEBI" id="CHEBI:58210"/>
    </cofactor>
</comment>
<keyword evidence="3" id="KW-0288">FMN</keyword>
<organism evidence="5 6">
    <name type="scientific">Sphaeroforma arctica JP610</name>
    <dbReference type="NCBI Taxonomy" id="667725"/>
    <lineage>
        <taxon>Eukaryota</taxon>
        <taxon>Ichthyosporea</taxon>
        <taxon>Ichthyophonida</taxon>
        <taxon>Sphaeroforma</taxon>
    </lineage>
</organism>
<dbReference type="InterPro" id="IPR051793">
    <property type="entry name" value="NADH:flavin_oxidoreductase"/>
</dbReference>
<evidence type="ECO:0000256" key="3">
    <source>
        <dbReference type="ARBA" id="ARBA00022643"/>
    </source>
</evidence>
<sequence length="67" mass="7717">MGAGGIGFDVSEFLAHDMSHTRASEDTAKFWQEWGMDINLERRGGIEGMEKLIPKPHREIYLLQRKK</sequence>
<evidence type="ECO:0000256" key="1">
    <source>
        <dbReference type="ARBA" id="ARBA00001917"/>
    </source>
</evidence>
<dbReference type="InterPro" id="IPR036188">
    <property type="entry name" value="FAD/NAD-bd_sf"/>
</dbReference>
<keyword evidence="2" id="KW-0285">Flavoprotein</keyword>
<proteinExistence type="predicted"/>
<evidence type="ECO:0000256" key="4">
    <source>
        <dbReference type="ARBA" id="ARBA00023002"/>
    </source>
</evidence>
<keyword evidence="4" id="KW-0560">Oxidoreductase</keyword>
<dbReference type="STRING" id="667725.A0A0L0F384"/>
<dbReference type="AlphaFoldDB" id="A0A0L0F384"/>
<name>A0A0L0F384_9EUKA</name>
<dbReference type="EMBL" id="KQ249600">
    <property type="protein sequence ID" value="KNC71059.1"/>
    <property type="molecule type" value="Genomic_DNA"/>
</dbReference>
<keyword evidence="6" id="KW-1185">Reference proteome</keyword>
<dbReference type="Gene3D" id="3.50.50.60">
    <property type="entry name" value="FAD/NAD(P)-binding domain"/>
    <property type="match status" value="1"/>
</dbReference>